<dbReference type="GO" id="GO:0045259">
    <property type="term" value="C:proton-transporting ATP synthase complex"/>
    <property type="evidence" value="ECO:0007669"/>
    <property type="project" value="UniProtKB-KW"/>
</dbReference>
<comment type="function">
    <text evidence="8">F(1)F(0) ATP synthase produces ATP from ADP in the presence of a proton or sodium gradient. F-type ATPases consist of two structural domains, F(1) containing the extramembraneous catalytic core and F(0) containing the membrane proton channel, linked together by a central stalk and a peripheral stalk. During catalysis, ATP synthesis in the catalytic domain of F(1) is coupled via a rotary mechanism of the central stalk subunits to proton translocation.</text>
</comment>
<evidence type="ECO:0000256" key="2">
    <source>
        <dbReference type="ARBA" id="ARBA00022448"/>
    </source>
</evidence>
<protein>
    <recommendedName>
        <fullName evidence="8">ATP synthase subunit delta</fullName>
    </recommendedName>
    <alternativeName>
        <fullName evidence="8">ATP synthase F(1) sector subunit delta</fullName>
    </alternativeName>
    <alternativeName>
        <fullName evidence="8">F-type ATPase subunit delta</fullName>
        <shortName evidence="8">F-ATPase subunit delta</shortName>
    </alternativeName>
</protein>
<dbReference type="NCBIfam" id="NF004402">
    <property type="entry name" value="PRK05758.2-2"/>
    <property type="match status" value="1"/>
</dbReference>
<dbReference type="Pfam" id="PF00213">
    <property type="entry name" value="OSCP"/>
    <property type="match status" value="1"/>
</dbReference>
<evidence type="ECO:0000313" key="9">
    <source>
        <dbReference type="EMBL" id="KGJ92500.1"/>
    </source>
</evidence>
<dbReference type="PROSITE" id="PS00389">
    <property type="entry name" value="ATPASE_DELTA"/>
    <property type="match status" value="1"/>
</dbReference>
<evidence type="ECO:0000256" key="4">
    <source>
        <dbReference type="ARBA" id="ARBA00023065"/>
    </source>
</evidence>
<dbReference type="Gene3D" id="1.10.520.20">
    <property type="entry name" value="N-terminal domain of the delta subunit of the F1F0-ATP synthase"/>
    <property type="match status" value="1"/>
</dbReference>
<evidence type="ECO:0000256" key="1">
    <source>
        <dbReference type="ARBA" id="ARBA00004370"/>
    </source>
</evidence>
<dbReference type="RefSeq" id="WP_033093532.1">
    <property type="nucleotide sequence ID" value="NZ_JQED01000017.1"/>
</dbReference>
<keyword evidence="5 8" id="KW-0472">Membrane</keyword>
<gene>
    <name evidence="8" type="primary">atpH</name>
    <name evidence="9" type="ORF">ND2E_2748</name>
</gene>
<comment type="subcellular location">
    <subcellularLocation>
        <location evidence="8">Cell membrane</location>
        <topology evidence="8">Peripheral membrane protein</topology>
    </subcellularLocation>
    <subcellularLocation>
        <location evidence="1">Membrane</location>
    </subcellularLocation>
</comment>
<dbReference type="GO" id="GO:0046933">
    <property type="term" value="F:proton-transporting ATP synthase activity, rotational mechanism"/>
    <property type="evidence" value="ECO:0007669"/>
    <property type="project" value="UniProtKB-UniRule"/>
</dbReference>
<dbReference type="InterPro" id="IPR020781">
    <property type="entry name" value="ATPase_OSCP/d_CS"/>
</dbReference>
<dbReference type="HAMAP" id="MF_01416">
    <property type="entry name" value="ATP_synth_delta_bact"/>
    <property type="match status" value="1"/>
</dbReference>
<dbReference type="OrthoDB" id="9816221at2"/>
<keyword evidence="4 8" id="KW-0406">Ion transport</keyword>
<evidence type="ECO:0000256" key="6">
    <source>
        <dbReference type="ARBA" id="ARBA00023196"/>
    </source>
</evidence>
<dbReference type="Proteomes" id="UP000029843">
    <property type="component" value="Unassembled WGS sequence"/>
</dbReference>
<keyword evidence="6 8" id="KW-0139">CF(1)</keyword>
<dbReference type="EMBL" id="JQED01000017">
    <property type="protein sequence ID" value="KGJ92500.1"/>
    <property type="molecule type" value="Genomic_DNA"/>
</dbReference>
<comment type="similarity">
    <text evidence="8">Belongs to the ATPase delta chain family.</text>
</comment>
<comment type="function">
    <text evidence="8">This protein is part of the stalk that links CF(0) to CF(1). It either transmits conformational changes from CF(0) to CF(1) or is implicated in proton conduction.</text>
</comment>
<keyword evidence="7 8" id="KW-0066">ATP synthesis</keyword>
<reference evidence="9 10" key="1">
    <citation type="submission" date="2014-08" db="EMBL/GenBank/DDBJ databases">
        <title>Genomic and Phenotypic Diversity of Colwellia psychrerythraea strains from Disparate Marine Basins.</title>
        <authorList>
            <person name="Techtmann S.M."/>
            <person name="Stelling S.C."/>
            <person name="Utturkar S.M."/>
            <person name="Alshibli N."/>
            <person name="Harris A."/>
            <person name="Brown S.D."/>
            <person name="Hazen T.C."/>
        </authorList>
    </citation>
    <scope>NUCLEOTIDE SEQUENCE [LARGE SCALE GENOMIC DNA]</scope>
    <source>
        <strain evidence="9 10">ND2E</strain>
    </source>
</reference>
<evidence type="ECO:0000313" key="10">
    <source>
        <dbReference type="Proteomes" id="UP000029843"/>
    </source>
</evidence>
<comment type="caution">
    <text evidence="9">The sequence shown here is derived from an EMBL/GenBank/DDBJ whole genome shotgun (WGS) entry which is preliminary data.</text>
</comment>
<keyword evidence="3 8" id="KW-0375">Hydrogen ion transport</keyword>
<evidence type="ECO:0000256" key="8">
    <source>
        <dbReference type="HAMAP-Rule" id="MF_01416"/>
    </source>
</evidence>
<dbReference type="PANTHER" id="PTHR11910">
    <property type="entry name" value="ATP SYNTHASE DELTA CHAIN"/>
    <property type="match status" value="1"/>
</dbReference>
<sequence>MSELTTVARPYAKAAFDFAVEAKAMDNWLAQLAFAAEVAQDETIIGYISGGASVEQAQTLFLNVCGEQVDSQGQNFLKVMAKNERLLVLPQVLEQFIELKAEFEQEVTVDVTSAVEVTAEQKTTLSAALEKRLARKVKLNCFVDVSIVSGLVIKAGDMVIDGSVKGKLNRLATTLQS</sequence>
<organism evidence="9 10">
    <name type="scientific">Colwellia psychrerythraea</name>
    <name type="common">Vibrio psychroerythus</name>
    <dbReference type="NCBI Taxonomy" id="28229"/>
    <lineage>
        <taxon>Bacteria</taxon>
        <taxon>Pseudomonadati</taxon>
        <taxon>Pseudomonadota</taxon>
        <taxon>Gammaproteobacteria</taxon>
        <taxon>Alteromonadales</taxon>
        <taxon>Colwelliaceae</taxon>
        <taxon>Colwellia</taxon>
    </lineage>
</organism>
<keyword evidence="8" id="KW-1003">Cell membrane</keyword>
<dbReference type="PRINTS" id="PR00125">
    <property type="entry name" value="ATPASEDELTA"/>
</dbReference>
<dbReference type="SUPFAM" id="SSF47928">
    <property type="entry name" value="N-terminal domain of the delta subunit of the F1F0-ATP synthase"/>
    <property type="match status" value="1"/>
</dbReference>
<evidence type="ECO:0000256" key="7">
    <source>
        <dbReference type="ARBA" id="ARBA00023310"/>
    </source>
</evidence>
<dbReference type="AlphaFoldDB" id="A0A099KQL3"/>
<name>A0A099KQL3_COLPS</name>
<dbReference type="PATRIC" id="fig|28229.4.peg.1787"/>
<dbReference type="InterPro" id="IPR000711">
    <property type="entry name" value="ATPase_OSCP/dsu"/>
</dbReference>
<dbReference type="GO" id="GO:0005886">
    <property type="term" value="C:plasma membrane"/>
    <property type="evidence" value="ECO:0007669"/>
    <property type="project" value="UniProtKB-SubCell"/>
</dbReference>
<dbReference type="NCBIfam" id="TIGR01145">
    <property type="entry name" value="ATP_synt_delta"/>
    <property type="match status" value="1"/>
</dbReference>
<evidence type="ECO:0000256" key="5">
    <source>
        <dbReference type="ARBA" id="ARBA00023136"/>
    </source>
</evidence>
<evidence type="ECO:0000256" key="3">
    <source>
        <dbReference type="ARBA" id="ARBA00022781"/>
    </source>
</evidence>
<keyword evidence="2 8" id="KW-0813">Transport</keyword>
<accession>A0A099KQL3</accession>
<dbReference type="NCBIfam" id="NF004404">
    <property type="entry name" value="PRK05758.2-5"/>
    <property type="match status" value="1"/>
</dbReference>
<dbReference type="InterPro" id="IPR026015">
    <property type="entry name" value="ATP_synth_OSCP/delta_N_sf"/>
</dbReference>
<proteinExistence type="inferred from homology"/>